<feature type="region of interest" description="Disordered" evidence="1">
    <location>
        <begin position="88"/>
        <end position="107"/>
    </location>
</feature>
<feature type="compositionally biased region" description="Polar residues" evidence="1">
    <location>
        <begin position="1"/>
        <end position="16"/>
    </location>
</feature>
<evidence type="ECO:0000256" key="1">
    <source>
        <dbReference type="SAM" id="MobiDB-lite"/>
    </source>
</evidence>
<comment type="caution">
    <text evidence="2">The sequence shown here is derived from an EMBL/GenBank/DDBJ whole genome shotgun (WGS) entry which is preliminary data.</text>
</comment>
<dbReference type="EMBL" id="JACGWM010000008">
    <property type="protein sequence ID" value="KAL0357190.1"/>
    <property type="molecule type" value="Genomic_DNA"/>
</dbReference>
<feature type="compositionally biased region" description="Polar residues" evidence="1">
    <location>
        <begin position="91"/>
        <end position="107"/>
    </location>
</feature>
<evidence type="ECO:0000313" key="2">
    <source>
        <dbReference type="EMBL" id="KAL0357190.1"/>
    </source>
</evidence>
<feature type="region of interest" description="Disordered" evidence="1">
    <location>
        <begin position="1"/>
        <end position="27"/>
    </location>
</feature>
<evidence type="ECO:0008006" key="3">
    <source>
        <dbReference type="Google" id="ProtNLM"/>
    </source>
</evidence>
<dbReference type="AlphaFoldDB" id="A0AAW2PPX9"/>
<reference evidence="2" key="1">
    <citation type="submission" date="2020-06" db="EMBL/GenBank/DDBJ databases">
        <authorList>
            <person name="Li T."/>
            <person name="Hu X."/>
            <person name="Zhang T."/>
            <person name="Song X."/>
            <person name="Zhang H."/>
            <person name="Dai N."/>
            <person name="Sheng W."/>
            <person name="Hou X."/>
            <person name="Wei L."/>
        </authorList>
    </citation>
    <scope>NUCLEOTIDE SEQUENCE</scope>
    <source>
        <strain evidence="2">KEN8</strain>
        <tissue evidence="2">Leaf</tissue>
    </source>
</reference>
<reference evidence="2" key="2">
    <citation type="journal article" date="2024" name="Plant">
        <title>Genomic evolution and insights into agronomic trait innovations of Sesamum species.</title>
        <authorList>
            <person name="Miao H."/>
            <person name="Wang L."/>
            <person name="Qu L."/>
            <person name="Liu H."/>
            <person name="Sun Y."/>
            <person name="Le M."/>
            <person name="Wang Q."/>
            <person name="Wei S."/>
            <person name="Zheng Y."/>
            <person name="Lin W."/>
            <person name="Duan Y."/>
            <person name="Cao H."/>
            <person name="Xiong S."/>
            <person name="Wang X."/>
            <person name="Wei L."/>
            <person name="Li C."/>
            <person name="Ma Q."/>
            <person name="Ju M."/>
            <person name="Zhao R."/>
            <person name="Li G."/>
            <person name="Mu C."/>
            <person name="Tian Q."/>
            <person name="Mei H."/>
            <person name="Zhang T."/>
            <person name="Gao T."/>
            <person name="Zhang H."/>
        </authorList>
    </citation>
    <scope>NUCLEOTIDE SEQUENCE</scope>
    <source>
        <strain evidence="2">KEN8</strain>
    </source>
</reference>
<protein>
    <recommendedName>
        <fullName evidence="3">WEB family protein</fullName>
    </recommendedName>
</protein>
<proteinExistence type="predicted"/>
<accession>A0AAW2PPX9</accession>
<organism evidence="2">
    <name type="scientific">Sesamum calycinum</name>
    <dbReference type="NCBI Taxonomy" id="2727403"/>
    <lineage>
        <taxon>Eukaryota</taxon>
        <taxon>Viridiplantae</taxon>
        <taxon>Streptophyta</taxon>
        <taxon>Embryophyta</taxon>
        <taxon>Tracheophyta</taxon>
        <taxon>Spermatophyta</taxon>
        <taxon>Magnoliopsida</taxon>
        <taxon>eudicotyledons</taxon>
        <taxon>Gunneridae</taxon>
        <taxon>Pentapetalae</taxon>
        <taxon>asterids</taxon>
        <taxon>lamiids</taxon>
        <taxon>Lamiales</taxon>
        <taxon>Pedaliaceae</taxon>
        <taxon>Sesamum</taxon>
    </lineage>
</organism>
<sequence length="261" mass="28823">MSTTPYGSGTRTTQVLDPNVDHDQAPPPACVDCRSNVDTSRPFRSVKEAVAIFGERFLVGEIYNPKPFTFPRKETPFFAPSPVVERESQHWSHLSPSPRGSSYSNDTTLSDTVKKLEAELENTKAELKLLKERESETEVALASLNAELHKNMSKLALAEAAMAARAVGRGGDGADGSLSIREEEKKRDAYLRMESGASQSLAQILSIGEKEGLFVGRKKERKLVMKKKPIVPLVGDLFSRKKGTSTTMHNPLYAPPHLQWN</sequence>
<name>A0AAW2PPX9_9LAMI</name>
<gene>
    <name evidence="2" type="ORF">Scaly_1404700</name>
</gene>